<dbReference type="EC" id="3.1.4.-" evidence="2"/>
<evidence type="ECO:0000256" key="1">
    <source>
        <dbReference type="ARBA" id="ARBA00008950"/>
    </source>
</evidence>
<dbReference type="PANTHER" id="PTHR43165:SF1">
    <property type="entry name" value="PHOSPHODIESTERASE MJ0936"/>
    <property type="match status" value="1"/>
</dbReference>
<evidence type="ECO:0000313" key="4">
    <source>
        <dbReference type="EMBL" id="EOC99768.1"/>
    </source>
</evidence>
<dbReference type="InterPro" id="IPR053193">
    <property type="entry name" value="MetalloPDE_YfcE-like"/>
</dbReference>
<evidence type="ECO:0000313" key="5">
    <source>
        <dbReference type="Proteomes" id="UP000013378"/>
    </source>
</evidence>
<comment type="cofactor">
    <cofactor evidence="2">
        <name>a divalent metal cation</name>
        <dbReference type="ChEBI" id="CHEBI:60240"/>
    </cofactor>
</comment>
<proteinExistence type="inferred from homology"/>
<gene>
    <name evidence="4" type="ORF">L21TH_2198</name>
</gene>
<evidence type="ECO:0000259" key="3">
    <source>
        <dbReference type="Pfam" id="PF12850"/>
    </source>
</evidence>
<dbReference type="SUPFAM" id="SSF56300">
    <property type="entry name" value="Metallo-dependent phosphatases"/>
    <property type="match status" value="1"/>
</dbReference>
<dbReference type="GO" id="GO:0046872">
    <property type="term" value="F:metal ion binding"/>
    <property type="evidence" value="ECO:0007669"/>
    <property type="project" value="UniProtKB-KW"/>
</dbReference>
<dbReference type="RefSeq" id="WP_006315978.1">
    <property type="nucleotide sequence ID" value="NZ_ARZA01000243.1"/>
</dbReference>
<feature type="domain" description="Calcineurin-like phosphoesterase" evidence="3">
    <location>
        <begin position="4"/>
        <end position="140"/>
    </location>
</feature>
<dbReference type="Pfam" id="PF12850">
    <property type="entry name" value="Metallophos_2"/>
    <property type="match status" value="1"/>
</dbReference>
<dbReference type="GO" id="GO:0016787">
    <property type="term" value="F:hydrolase activity"/>
    <property type="evidence" value="ECO:0007669"/>
    <property type="project" value="UniProtKB-UniRule"/>
</dbReference>
<accession>R1CST5</accession>
<comment type="similarity">
    <text evidence="1 2">Belongs to the metallophosphoesterase superfamily. YfcE family.</text>
</comment>
<dbReference type="AlphaFoldDB" id="R1CST5"/>
<dbReference type="EMBL" id="ARZA01000243">
    <property type="protein sequence ID" value="EOC99768.1"/>
    <property type="molecule type" value="Genomic_DNA"/>
</dbReference>
<dbReference type="STRING" id="1304284.L21TH_2198"/>
<name>R1CST5_9FIRM</name>
<dbReference type="Proteomes" id="UP000013378">
    <property type="component" value="Unassembled WGS sequence"/>
</dbReference>
<comment type="caution">
    <text evidence="4">The sequence shown here is derived from an EMBL/GenBank/DDBJ whole genome shotgun (WGS) entry which is preliminary data.</text>
</comment>
<dbReference type="InterPro" id="IPR000979">
    <property type="entry name" value="Phosphodiesterase_MJ0936/Vps29"/>
</dbReference>
<keyword evidence="5" id="KW-1185">Reference proteome</keyword>
<dbReference type="InterPro" id="IPR029052">
    <property type="entry name" value="Metallo-depent_PP-like"/>
</dbReference>
<dbReference type="NCBIfam" id="TIGR00040">
    <property type="entry name" value="yfcE"/>
    <property type="match status" value="1"/>
</dbReference>
<dbReference type="InterPro" id="IPR024654">
    <property type="entry name" value="Calcineurin-like_PHP_lpxH"/>
</dbReference>
<dbReference type="PANTHER" id="PTHR43165">
    <property type="entry name" value="METALLOPHOSPHOESTERASE"/>
    <property type="match status" value="1"/>
</dbReference>
<dbReference type="Gene3D" id="3.60.21.10">
    <property type="match status" value="1"/>
</dbReference>
<reference evidence="4 5" key="1">
    <citation type="journal article" date="2015" name="Geomicrobiol. J.">
        <title>Caldisalinibacter kiritimatiensis gen. nov., sp. nov., a moderately thermohalophilic thiosulfate-reducing bacterium from a hypersaline microbial mat.</title>
        <authorList>
            <person name="Ben Hania W."/>
            <person name="Joseph M."/>
            <person name="Fiebig A."/>
            <person name="Bunk B."/>
            <person name="Klenk H.-P."/>
            <person name="Fardeau M.-L."/>
            <person name="Spring S."/>
        </authorList>
    </citation>
    <scope>NUCLEOTIDE SEQUENCE [LARGE SCALE GENOMIC DNA]</scope>
    <source>
        <strain evidence="4 5">L21-TH-D2</strain>
    </source>
</reference>
<protein>
    <recommendedName>
        <fullName evidence="2">Phosphoesterase</fullName>
        <ecNumber evidence="2">3.1.4.-</ecNumber>
    </recommendedName>
</protein>
<dbReference type="eggNOG" id="COG0622">
    <property type="taxonomic scope" value="Bacteria"/>
</dbReference>
<keyword evidence="2" id="KW-0479">Metal-binding</keyword>
<sequence length="153" mass="17142">MSVLVGIIADTHGIIRQKALEALKESDIIIHAGDIGKIDVINALETIAPVYAIKGNNDKGKWSNRYPETEGVEINGTRIYVLHDIKEMDLDPKREGFDIVIHGHSHMFSKRIYNDTLYINPGGSGRKRFNLPLTVALLHLFDGGEKEVQFIHL</sequence>
<organism evidence="4 5">
    <name type="scientific">Caldisalinibacter kiritimatiensis</name>
    <dbReference type="NCBI Taxonomy" id="1304284"/>
    <lineage>
        <taxon>Bacteria</taxon>
        <taxon>Bacillati</taxon>
        <taxon>Bacillota</taxon>
        <taxon>Tissierellia</taxon>
        <taxon>Tissierellales</taxon>
        <taxon>Thermohalobacteraceae</taxon>
        <taxon>Caldisalinibacter</taxon>
    </lineage>
</organism>
<evidence type="ECO:0000256" key="2">
    <source>
        <dbReference type="RuleBase" id="RU362039"/>
    </source>
</evidence>
<dbReference type="OrthoDB" id="9800565at2"/>